<sequence length="117" mass="11974">MGTALASTVLLRARNATTGALPRLTGELPDESATLFVLDPEEHQLTVVSRHPEAYGASAGSFVRRVVAAYHAHRTGRAEPPGPAPAGSGTEPLGPVGARFTLPGLTVLTPQGPASAQ</sequence>
<feature type="compositionally biased region" description="Polar residues" evidence="1">
    <location>
        <begin position="108"/>
        <end position="117"/>
    </location>
</feature>
<feature type="region of interest" description="Disordered" evidence="1">
    <location>
        <begin position="73"/>
        <end position="117"/>
    </location>
</feature>
<dbReference type="EMBL" id="CP031742">
    <property type="protein sequence ID" value="AXQ58510.1"/>
    <property type="molecule type" value="Genomic_DNA"/>
</dbReference>
<proteinExistence type="predicted"/>
<dbReference type="Proteomes" id="UP000259636">
    <property type="component" value="Chromosome"/>
</dbReference>
<gene>
    <name evidence="2" type="ORF">D0C37_30495</name>
</gene>
<reference evidence="2 3" key="1">
    <citation type="submission" date="2018-08" db="EMBL/GenBank/DDBJ databases">
        <authorList>
            <person name="Ferrada E.E."/>
            <person name="Latorre B.A."/>
        </authorList>
    </citation>
    <scope>NUCLEOTIDE SEQUENCE [LARGE SCALE GENOMIC DNA]</scope>
    <source>
        <strain evidence="2 3">VK-A60T</strain>
    </source>
</reference>
<dbReference type="AlphaFoldDB" id="A0A385DKL3"/>
<organism evidence="2 3">
    <name type="scientific">Streptomyces koyangensis</name>
    <dbReference type="NCBI Taxonomy" id="188770"/>
    <lineage>
        <taxon>Bacteria</taxon>
        <taxon>Bacillati</taxon>
        <taxon>Actinomycetota</taxon>
        <taxon>Actinomycetes</taxon>
        <taxon>Kitasatosporales</taxon>
        <taxon>Streptomycetaceae</taxon>
        <taxon>Streptomyces</taxon>
        <taxon>Streptomyces aurantiacus group</taxon>
    </lineage>
</organism>
<dbReference type="GeneID" id="300118453"/>
<dbReference type="RefSeq" id="WP_117350714.1">
    <property type="nucleotide sequence ID" value="NZ_CP031742.1"/>
</dbReference>
<evidence type="ECO:0000313" key="3">
    <source>
        <dbReference type="Proteomes" id="UP000259636"/>
    </source>
</evidence>
<accession>A0A385DKL3</accession>
<name>A0A385DKL3_9ACTN</name>
<evidence type="ECO:0000313" key="2">
    <source>
        <dbReference type="EMBL" id="AXQ58510.1"/>
    </source>
</evidence>
<protein>
    <submittedName>
        <fullName evidence="2">Uncharacterized protein</fullName>
    </submittedName>
</protein>
<evidence type="ECO:0000256" key="1">
    <source>
        <dbReference type="SAM" id="MobiDB-lite"/>
    </source>
</evidence>
<dbReference type="KEGG" id="sky:D0C37_30495"/>